<dbReference type="AlphaFoldDB" id="A0A8J7F4S9"/>
<gene>
    <name evidence="1" type="ORF">IQ247_27990</name>
</gene>
<accession>A0A8J7F4S9</accession>
<keyword evidence="2" id="KW-1185">Reference proteome</keyword>
<comment type="caution">
    <text evidence="1">The sequence shown here is derived from an EMBL/GenBank/DDBJ whole genome shotgun (WGS) entry which is preliminary data.</text>
</comment>
<dbReference type="RefSeq" id="WP_193925032.1">
    <property type="nucleotide sequence ID" value="NZ_JADEWL010000169.1"/>
</dbReference>
<proteinExistence type="predicted"/>
<dbReference type="Proteomes" id="UP000620559">
    <property type="component" value="Unassembled WGS sequence"/>
</dbReference>
<protein>
    <submittedName>
        <fullName evidence="1">Uncharacterized protein</fullName>
    </submittedName>
</protein>
<name>A0A8J7F4S9_9CYAN</name>
<organism evidence="1 2">
    <name type="scientific">Plectonema cf. radiosum LEGE 06105</name>
    <dbReference type="NCBI Taxonomy" id="945769"/>
    <lineage>
        <taxon>Bacteria</taxon>
        <taxon>Bacillati</taxon>
        <taxon>Cyanobacteriota</taxon>
        <taxon>Cyanophyceae</taxon>
        <taxon>Oscillatoriophycideae</taxon>
        <taxon>Oscillatoriales</taxon>
        <taxon>Microcoleaceae</taxon>
        <taxon>Plectonema</taxon>
    </lineage>
</organism>
<reference evidence="1" key="1">
    <citation type="submission" date="2020-10" db="EMBL/GenBank/DDBJ databases">
        <authorList>
            <person name="Castelo-Branco R."/>
            <person name="Eusebio N."/>
            <person name="Adriana R."/>
            <person name="Vieira A."/>
            <person name="Brugerolle De Fraissinette N."/>
            <person name="Rezende De Castro R."/>
            <person name="Schneider M.P."/>
            <person name="Vasconcelos V."/>
            <person name="Leao P.N."/>
        </authorList>
    </citation>
    <scope>NUCLEOTIDE SEQUENCE</scope>
    <source>
        <strain evidence="1">LEGE 06105</strain>
    </source>
</reference>
<sequence>MLNKPPIILVVLVFVLFVGIGDRVLPEPMKSASFNTRTTINKNLLGLFPTWKSKLKPHERTNKAIEDTEQKK</sequence>
<evidence type="ECO:0000313" key="1">
    <source>
        <dbReference type="EMBL" id="MBE9216456.1"/>
    </source>
</evidence>
<evidence type="ECO:0000313" key="2">
    <source>
        <dbReference type="Proteomes" id="UP000620559"/>
    </source>
</evidence>
<dbReference type="EMBL" id="JADEWL010000169">
    <property type="protein sequence ID" value="MBE9216456.1"/>
    <property type="molecule type" value="Genomic_DNA"/>
</dbReference>